<keyword evidence="3" id="KW-1185">Reference proteome</keyword>
<gene>
    <name evidence="2" type="ORF">K9V48_20945</name>
</gene>
<evidence type="ECO:0000313" key="3">
    <source>
        <dbReference type="Proteomes" id="UP001165287"/>
    </source>
</evidence>
<evidence type="ECO:0000256" key="1">
    <source>
        <dbReference type="SAM" id="Phobius"/>
    </source>
</evidence>
<name>A0ABS7UXH2_9BACI</name>
<evidence type="ECO:0000313" key="2">
    <source>
        <dbReference type="EMBL" id="MBZ5752635.1"/>
    </source>
</evidence>
<feature type="transmembrane region" description="Helical" evidence="1">
    <location>
        <begin position="6"/>
        <end position="22"/>
    </location>
</feature>
<sequence>MIYIFWLIYLGILGTAAIGFLIKGEYKTKAAKVDFVFSIITWIGLFGYVTNNQILTPLVWKYIFVIGLLWDIIFSFKYVNKEEAYEEIPPSFRPIVIGITLIIFVGPLYYGLFQYAFR</sequence>
<accession>A0ABS7UXH2</accession>
<protein>
    <submittedName>
        <fullName evidence="2">Uncharacterized protein</fullName>
    </submittedName>
</protein>
<feature type="transmembrane region" description="Helical" evidence="1">
    <location>
        <begin position="92"/>
        <end position="112"/>
    </location>
</feature>
<keyword evidence="1" id="KW-1133">Transmembrane helix</keyword>
<feature type="transmembrane region" description="Helical" evidence="1">
    <location>
        <begin position="34"/>
        <end position="50"/>
    </location>
</feature>
<organism evidence="2 3">
    <name type="scientific">Metabacillus rhizolycopersici</name>
    <dbReference type="NCBI Taxonomy" id="2875709"/>
    <lineage>
        <taxon>Bacteria</taxon>
        <taxon>Bacillati</taxon>
        <taxon>Bacillota</taxon>
        <taxon>Bacilli</taxon>
        <taxon>Bacillales</taxon>
        <taxon>Bacillaceae</taxon>
        <taxon>Metabacillus</taxon>
    </lineage>
</organism>
<dbReference type="EMBL" id="JAIQUM010000062">
    <property type="protein sequence ID" value="MBZ5752635.1"/>
    <property type="molecule type" value="Genomic_DNA"/>
</dbReference>
<dbReference type="RefSeq" id="WP_224141089.1">
    <property type="nucleotide sequence ID" value="NZ_JAIQUM010000062.1"/>
</dbReference>
<keyword evidence="1" id="KW-0812">Transmembrane</keyword>
<comment type="caution">
    <text evidence="2">The sequence shown here is derived from an EMBL/GenBank/DDBJ whole genome shotgun (WGS) entry which is preliminary data.</text>
</comment>
<proteinExistence type="predicted"/>
<feature type="transmembrane region" description="Helical" evidence="1">
    <location>
        <begin position="62"/>
        <end position="80"/>
    </location>
</feature>
<dbReference type="Proteomes" id="UP001165287">
    <property type="component" value="Unassembled WGS sequence"/>
</dbReference>
<keyword evidence="1" id="KW-0472">Membrane</keyword>
<reference evidence="2" key="1">
    <citation type="submission" date="2024-05" db="EMBL/GenBank/DDBJ databases">
        <title>Metabacillus sp. nov., isolated from the rhizosphere soil of tomato plants.</title>
        <authorList>
            <person name="Ma R."/>
        </authorList>
    </citation>
    <scope>NUCLEOTIDE SEQUENCE</scope>
    <source>
        <strain evidence="2">DBTR6</strain>
    </source>
</reference>